<feature type="transmembrane region" description="Helical" evidence="10">
    <location>
        <begin position="6"/>
        <end position="25"/>
    </location>
</feature>
<comment type="similarity">
    <text evidence="10">Belongs to the PetL family.</text>
</comment>
<dbReference type="GO" id="GO:0015979">
    <property type="term" value="P:photosynthesis"/>
    <property type="evidence" value="ECO:0007669"/>
    <property type="project" value="UniProtKB-KW"/>
</dbReference>
<reference evidence="11" key="2">
    <citation type="submission" date="2016-02" db="EMBL/GenBank/DDBJ databases">
        <authorList>
            <person name="Wen L."/>
            <person name="He K."/>
            <person name="Yang H."/>
        </authorList>
    </citation>
    <scope>NUCLEOTIDE SEQUENCE</scope>
    <source>
        <strain evidence="11">CCMP291</strain>
    </source>
</reference>
<dbReference type="EMBL" id="KJ201907">
    <property type="protein sequence ID" value="AHY04309.1"/>
    <property type="molecule type" value="Genomic_DNA"/>
</dbReference>
<dbReference type="HAMAP" id="MF_00433">
    <property type="entry name" value="Cytb6_f_PetL"/>
    <property type="match status" value="1"/>
</dbReference>
<evidence type="ECO:0000256" key="6">
    <source>
        <dbReference type="ARBA" id="ARBA00023078"/>
    </source>
</evidence>
<evidence type="ECO:0000256" key="1">
    <source>
        <dbReference type="ARBA" id="ARBA00004167"/>
    </source>
</evidence>
<keyword evidence="7 10" id="KW-0472">Membrane</keyword>
<organism evidence="11">
    <name type="scientific">Chrysochromulina tobinii</name>
    <dbReference type="NCBI Taxonomy" id="1460289"/>
    <lineage>
        <taxon>Eukaryota</taxon>
        <taxon>Haptista</taxon>
        <taxon>Haptophyta</taxon>
        <taxon>Prymnesiophyceae</taxon>
        <taxon>Prymnesiales</taxon>
        <taxon>Chrysochromulinaceae</taxon>
        <taxon>Chrysochromulina</taxon>
    </lineage>
</organism>
<dbReference type="InterPro" id="IPR007802">
    <property type="entry name" value="Cyt_b6/f_cplx_su6"/>
</dbReference>
<dbReference type="GO" id="GO:0009535">
    <property type="term" value="C:chloroplast thylakoid membrane"/>
    <property type="evidence" value="ECO:0007669"/>
    <property type="project" value="UniProtKB-SubCell"/>
</dbReference>
<keyword evidence="5 10" id="KW-1133">Transmembrane helix</keyword>
<protein>
    <recommendedName>
        <fullName evidence="10">Cytochrome b6-f complex subunit 6</fullName>
    </recommendedName>
    <alternativeName>
        <fullName evidence="10">Cytochrome b6-f complex subunit PetL</fullName>
    </alternativeName>
    <alternativeName>
        <fullName evidence="10">Cytochrome b6-f complex subunit VI</fullName>
    </alternativeName>
</protein>
<comment type="function">
    <text evidence="8 10">Component of the cytochrome b6-f complex, which mediates electron transfer between photosystem II (PSII) and photosystem I (PSI), cyclic electron flow around PSI, and state transitions. PetL is important for photoautotrophic growth as well as for electron transfer efficiency and stability of the cytochrome b6-f complex.</text>
</comment>
<keyword evidence="11" id="KW-0934">Plastid</keyword>
<evidence type="ECO:0000256" key="9">
    <source>
        <dbReference type="ARBA" id="ARBA00025834"/>
    </source>
</evidence>
<sequence length="31" mass="3492">MNTLIGYILLMTLMFSLAAGLYFGLKTIRLI</sequence>
<comment type="subunit">
    <text evidence="9 10">The 4 large subunits of the cytochrome b6-f complex are cytochrome b6, subunit IV (17 kDa polypeptide, PetD), cytochrome f and the Rieske protein, while the 4 small subunits are PetG, PetL, PetM and PetN. The complex functions as a dimer.</text>
</comment>
<keyword evidence="3 10" id="KW-0812">Transmembrane</keyword>
<accession>A0A075DW58</accession>
<dbReference type="GO" id="GO:0009055">
    <property type="term" value="F:electron transfer activity"/>
    <property type="evidence" value="ECO:0007669"/>
    <property type="project" value="InterPro"/>
</dbReference>
<keyword evidence="11" id="KW-0150">Chloroplast</keyword>
<reference evidence="11" key="1">
    <citation type="journal article" date="2014" name="BMC Genomics">
        <title>The mitochondrial and chloroplast genomes of the haptophyte Chrysochromulina tobin contain unique repeat structures and gene profiles.</title>
        <authorList>
            <person name="Hovde B.T."/>
            <person name="Starkenburg S.R."/>
            <person name="Hunsperger H.M."/>
            <person name="Mercer L.D."/>
            <person name="Deodato C.R."/>
            <person name="Jha R.K."/>
            <person name="Chertkov O."/>
            <person name="Monnat R.J.Jr."/>
            <person name="Cattolico R.A."/>
        </authorList>
    </citation>
    <scope>NUCLEOTIDE SEQUENCE</scope>
    <source>
        <strain evidence="11">CCMP291</strain>
    </source>
</reference>
<dbReference type="GO" id="GO:0009512">
    <property type="term" value="C:cytochrome b6f complex"/>
    <property type="evidence" value="ECO:0007669"/>
    <property type="project" value="InterPro"/>
</dbReference>
<geneLocation type="chloroplast" evidence="11"/>
<dbReference type="Pfam" id="PF05115">
    <property type="entry name" value="PetL"/>
    <property type="match status" value="1"/>
</dbReference>
<evidence type="ECO:0000256" key="5">
    <source>
        <dbReference type="ARBA" id="ARBA00022989"/>
    </source>
</evidence>
<evidence type="ECO:0000256" key="4">
    <source>
        <dbReference type="ARBA" id="ARBA00022982"/>
    </source>
</evidence>
<evidence type="ECO:0000256" key="3">
    <source>
        <dbReference type="ARBA" id="ARBA00022692"/>
    </source>
</evidence>
<keyword evidence="2 10" id="KW-0813">Transport</keyword>
<comment type="subcellular location">
    <subcellularLocation>
        <location evidence="1">Membrane</location>
        <topology evidence="1">Single-pass membrane protein</topology>
    </subcellularLocation>
    <subcellularLocation>
        <location evidence="10">Plastid</location>
        <location evidence="10">Chloroplast thylakoid membrane</location>
        <topology evidence="10">Single-pass membrane protein</topology>
    </subcellularLocation>
</comment>
<dbReference type="AlphaFoldDB" id="A0A075DW58"/>
<evidence type="ECO:0000256" key="10">
    <source>
        <dbReference type="HAMAP-Rule" id="MF_00433"/>
    </source>
</evidence>
<gene>
    <name evidence="10 11" type="primary">petL</name>
    <name evidence="11" type="ORF">ChtoCp_00012</name>
</gene>
<proteinExistence type="inferred from homology"/>
<evidence type="ECO:0000256" key="7">
    <source>
        <dbReference type="ARBA" id="ARBA00023136"/>
    </source>
</evidence>
<name>A0A075DW58_9EUKA</name>
<keyword evidence="6 10" id="KW-0793">Thylakoid</keyword>
<evidence type="ECO:0000256" key="2">
    <source>
        <dbReference type="ARBA" id="ARBA00022448"/>
    </source>
</evidence>
<evidence type="ECO:0000313" key="11">
    <source>
        <dbReference type="EMBL" id="AHY04309.1"/>
    </source>
</evidence>
<evidence type="ECO:0000256" key="8">
    <source>
        <dbReference type="ARBA" id="ARBA00025197"/>
    </source>
</evidence>
<keyword evidence="10" id="KW-0602">Photosynthesis</keyword>
<keyword evidence="4 10" id="KW-0249">Electron transport</keyword>